<organism evidence="1 2">
    <name type="scientific">Amborella trichopoda</name>
    <dbReference type="NCBI Taxonomy" id="13333"/>
    <lineage>
        <taxon>Eukaryota</taxon>
        <taxon>Viridiplantae</taxon>
        <taxon>Streptophyta</taxon>
        <taxon>Embryophyta</taxon>
        <taxon>Tracheophyta</taxon>
        <taxon>Spermatophyta</taxon>
        <taxon>Magnoliopsida</taxon>
        <taxon>Amborellales</taxon>
        <taxon>Amborellaceae</taxon>
        <taxon>Amborella</taxon>
    </lineage>
</organism>
<reference evidence="2" key="1">
    <citation type="journal article" date="2013" name="Science">
        <title>The Amborella genome and the evolution of flowering plants.</title>
        <authorList>
            <consortium name="Amborella Genome Project"/>
        </authorList>
    </citation>
    <scope>NUCLEOTIDE SEQUENCE [LARGE SCALE GENOMIC DNA]</scope>
</reference>
<dbReference type="EMBL" id="KI393609">
    <property type="protein sequence ID" value="ERN07719.1"/>
    <property type="molecule type" value="Genomic_DNA"/>
</dbReference>
<evidence type="ECO:0000313" key="2">
    <source>
        <dbReference type="Proteomes" id="UP000017836"/>
    </source>
</evidence>
<evidence type="ECO:0000313" key="1">
    <source>
        <dbReference type="EMBL" id="ERN07719.1"/>
    </source>
</evidence>
<accession>W1PJ26</accession>
<dbReference type="AlphaFoldDB" id="W1PJ26"/>
<dbReference type="HOGENOM" id="CLU_1317006_0_0_1"/>
<name>W1PJ26_AMBTC</name>
<gene>
    <name evidence="1" type="ORF">AMTR_s00012p00037070</name>
</gene>
<protein>
    <submittedName>
        <fullName evidence="1">Uncharacterized protein</fullName>
    </submittedName>
</protein>
<proteinExistence type="predicted"/>
<sequence length="209" mass="23651">MVVRFFVSITNEFEDMFEVFDSHSGLWGMPKEIPSDPKWFTQYVGPLFFIQTFHWLFSNEGHLQILAIDPKTEEAIFFNATENSILGTHLGFVGYRGSLSIVGHRCSSVHIWVLVDYSGQVWEKYDIDLGILLGVIIEAEAMTSIVGYRCSSVHIWVLVDYSGQVWEKYEIDLGILSGIVIAPREEAMIGDDVGCLCRASVQTRMGNTR</sequence>
<dbReference type="Proteomes" id="UP000017836">
    <property type="component" value="Unassembled WGS sequence"/>
</dbReference>
<keyword evidence="2" id="KW-1185">Reference proteome</keyword>
<dbReference type="Gramene" id="ERN07719">
    <property type="protein sequence ID" value="ERN07719"/>
    <property type="gene ID" value="AMTR_s00012p00037070"/>
</dbReference>